<dbReference type="SUPFAM" id="SSF52540">
    <property type="entry name" value="P-loop containing nucleoside triphosphate hydrolases"/>
    <property type="match status" value="1"/>
</dbReference>
<protein>
    <recommendedName>
        <fullName evidence="4">ATP-binding protein</fullName>
    </recommendedName>
</protein>
<dbReference type="Proteomes" id="UP000656319">
    <property type="component" value="Unassembled WGS sequence"/>
</dbReference>
<dbReference type="RefSeq" id="WP_236597114.1">
    <property type="nucleotide sequence ID" value="NZ_CAJHCQ010000020.1"/>
</dbReference>
<accession>A0ABN7IEK6</accession>
<dbReference type="EMBL" id="CAJHCQ010000020">
    <property type="protein sequence ID" value="CAD6556365.1"/>
    <property type="molecule type" value="Genomic_DNA"/>
</dbReference>
<keyword evidence="3" id="KW-1185">Reference proteome</keyword>
<proteinExistence type="predicted"/>
<evidence type="ECO:0000256" key="1">
    <source>
        <dbReference type="SAM" id="MobiDB-lite"/>
    </source>
</evidence>
<dbReference type="Gene3D" id="3.40.50.300">
    <property type="entry name" value="P-loop containing nucleotide triphosphate hydrolases"/>
    <property type="match status" value="1"/>
</dbReference>
<gene>
    <name evidence="2" type="ORF">LMG27952_06104</name>
</gene>
<evidence type="ECO:0000313" key="2">
    <source>
        <dbReference type="EMBL" id="CAD6556365.1"/>
    </source>
</evidence>
<feature type="compositionally biased region" description="Polar residues" evidence="1">
    <location>
        <begin position="1"/>
        <end position="15"/>
    </location>
</feature>
<organism evidence="2 3">
    <name type="scientific">Paraburkholderia hiiakae</name>
    <dbReference type="NCBI Taxonomy" id="1081782"/>
    <lineage>
        <taxon>Bacteria</taxon>
        <taxon>Pseudomonadati</taxon>
        <taxon>Pseudomonadota</taxon>
        <taxon>Betaproteobacteria</taxon>
        <taxon>Burkholderiales</taxon>
        <taxon>Burkholderiaceae</taxon>
        <taxon>Paraburkholderia</taxon>
    </lineage>
</organism>
<feature type="region of interest" description="Disordered" evidence="1">
    <location>
        <begin position="1"/>
        <end position="22"/>
    </location>
</feature>
<sequence length="2017" mass="223524">MSATADSNNKSSTAVHATPPAEGERRALRGYIGQYEKAGAAIYAALEGDQLRWVGVADRSAGIADDLVLGFDGLVVGHQFKTSRFPGTFTVETIFTGADGLLKPLIHAWQRLSKDNPDARVEIRLVVNDIPSINDKHGDVSPPHSAAFLDEFERFPYRSLQEWRLSGWSRLVDLLLRASGLNEAEFERFMHSLRVMHGSAADFVQSHKLSAEQSRLALEISRALPKLVTDARDKDRWSRDELLQELGWRDPAKTQYIHRFPVGAYVQRNRDTESSLLEALRAADQGYLSLIGPPGSGKSTLLQVALATEPNIRLVRYLAYVPGAAQGVGRGEADSFFEDVDTQLRNGGLVGLRLRDNSLHERREQFGALLMQAGERYEQDGIRTIIVVDGLDHVPREERPTHSLLSELPLPAAIPTGVTFVLGSQRLDLAHLKPAVKEQAERSERLVRMRPLGREAVARMADAFGLDPEISRLDVSNLSHGHPLATRYLIQALLHADHAGRTHLLAGGMAFDGDIESVYTSAWREIAGDSDAMDVLGFIARAEAPMPLQLLATVIAEHAIERALVVARHLLRETTHGWSVFHNSFRLFVIAQPRTRLGSIDADYSQRVYRDLAQLAKGAPPESSQRWLELRYRARAGDQDDVLTLATPDRFRQQLAAGRPISDIHADIQLALLAARSTLDATVLTTLLLCRDEVGRRESALEYADRLPLAMLAVGDIDAAVSFVQDFPSKGYEVVDALLERGDFDRAKELFETLEPLSQLHTSKFQHHGDQHNITEFEKWSRRAVHFRDAEQIQQSIDHLATEGMRQTPEAASGGTIAAVKRHLRREAAEAMLLHNKAAPEELCDKLGVAAEDRPSVMVHAAFAAHERGNSAQALALFDAASLLPGFDEVPNGLRRSLALVAVTSGRHELASAMFEKLVAPMVSMGDDDIDLSGLRDLVAAVMHHSRLCTLLEKPLPDATLSKHPYWQPLQTYASKVGVLLGRVTKDRSSVFAGGIQMLARNAMGYVLRLSPEGGSDHYRIQQAVKAVPVLARALLEVAAKFGESEYRVVLREIDEAIAASTLNGTWYLRRRLAVAAYRIDGDHAAAVARLDALAEELQEDTPSEQLDGLADLAMSFAAVGDVERAKLVLATVPEQCLGYALPPKKDPQYAIWRDVMVLANGLDPGQRAQRVSLLMRQVAGMTETEGSSAASRLTMSLIDEAMQVGPRFGFDVSKSLADWHLISWPNRVDLLMIGMVHRRPEIVMACATLWCGLCLPFYMEPYYRDPDHIGDFIDVAADAAGPEQIAQLAQMLLDAIEVASRAHDRLALLQRLRTAAAKHGLNSARLDAAVERWSSDAPEPRHYYTPSAYDSEATLEELERAFEADGDELNFNAPYRFAALAESAPLYHVQRMYERWDSLQSNARCRFLLVKRLAEAGDVEYARKLVLGYEQSKDPWSSWSQWMGGGKFRYFDARRLLDGESMLPVAFENLVDSITAGQENTQSLLTELDSILPVISAAPDWPAIWSLLAEQMACTREFQIGEPFVPAPEPLNDEEILAELLHFALRLPVTEVQRHARNCALKLAVQSAHGEAIFERVIRRLLGGDFDAPLQALQIMLVGKLDRLAPLLGPIVAALVNHRDFAVAEAAVLLANRWGIPVSVDAQSLPFFYKLELVGPLEVDRTLTDERTGAVRVESELGWTQMLRDTAQVLADAADVDELTIRRRAAIFIQEWGGLEAFGPQAVTRLESQLRALSMKVTYLKPHALIGVIALRHVAGELRQAGLLNPRDLPMLLERLNAPIPPQPLSLPQVRPIGVRRPLVARDAGWTEGERKWTEAVEDDVTSWPDQHGEHVVAEVSRFKIYKPRQAELLLHRIRAPGLSIDDEKFEDCYQHLPAAVWIGGVVLPLDDEPASTLIRRLACSIDFGLDSATYPIALCPIWLRQLQWRTRADPPGVYIDARGAIVARVVSWRDAGPVDIDDDSIWGEGCYVALTKAGLAQFTATRGKVAINVFASREVQKPREHSDRFFETARNSYSI</sequence>
<evidence type="ECO:0000313" key="3">
    <source>
        <dbReference type="Proteomes" id="UP000656319"/>
    </source>
</evidence>
<reference evidence="2 3" key="1">
    <citation type="submission" date="2020-10" db="EMBL/GenBank/DDBJ databases">
        <authorList>
            <person name="Peeters C."/>
        </authorList>
    </citation>
    <scope>NUCLEOTIDE SEQUENCE [LARGE SCALE GENOMIC DNA]</scope>
    <source>
        <strain evidence="2 3">LMG 27952</strain>
    </source>
</reference>
<name>A0ABN7IEK6_9BURK</name>
<dbReference type="InterPro" id="IPR027417">
    <property type="entry name" value="P-loop_NTPase"/>
</dbReference>
<evidence type="ECO:0008006" key="4">
    <source>
        <dbReference type="Google" id="ProtNLM"/>
    </source>
</evidence>
<comment type="caution">
    <text evidence="2">The sequence shown here is derived from an EMBL/GenBank/DDBJ whole genome shotgun (WGS) entry which is preliminary data.</text>
</comment>